<dbReference type="Proteomes" id="UP000564378">
    <property type="component" value="Unassembled WGS sequence"/>
</dbReference>
<dbReference type="GO" id="GO:0004222">
    <property type="term" value="F:metalloendopeptidase activity"/>
    <property type="evidence" value="ECO:0007669"/>
    <property type="project" value="TreeGrafter"/>
</dbReference>
<dbReference type="SUPFAM" id="SSF51261">
    <property type="entry name" value="Duplicated hybrid motif"/>
    <property type="match status" value="1"/>
</dbReference>
<evidence type="ECO:0000256" key="1">
    <source>
        <dbReference type="ARBA" id="ARBA00022729"/>
    </source>
</evidence>
<comment type="caution">
    <text evidence="4">The sequence shown here is derived from an EMBL/GenBank/DDBJ whole genome shotgun (WGS) entry which is preliminary data.</text>
</comment>
<reference evidence="4 5" key="1">
    <citation type="submission" date="2020-08" db="EMBL/GenBank/DDBJ databases">
        <title>Draft genome sequence of Parasphingopyxis sp. GrpM-11.</title>
        <authorList>
            <person name="Oh J."/>
            <person name="Roh D.-H."/>
        </authorList>
    </citation>
    <scope>NUCLEOTIDE SEQUENCE [LARGE SCALE GENOMIC DNA]</scope>
    <source>
        <strain evidence="4 5">GrpM-11</strain>
    </source>
</reference>
<dbReference type="InterPro" id="IPR011055">
    <property type="entry name" value="Dup_hybrid_motif"/>
</dbReference>
<evidence type="ECO:0000313" key="5">
    <source>
        <dbReference type="Proteomes" id="UP000564378"/>
    </source>
</evidence>
<dbReference type="PANTHER" id="PTHR21666">
    <property type="entry name" value="PEPTIDASE-RELATED"/>
    <property type="match status" value="1"/>
</dbReference>
<dbReference type="Gene3D" id="2.70.70.10">
    <property type="entry name" value="Glucose Permease (Domain IIA)"/>
    <property type="match status" value="1"/>
</dbReference>
<dbReference type="EMBL" id="JACJVJ010000001">
    <property type="protein sequence ID" value="MBC2776990.1"/>
    <property type="molecule type" value="Genomic_DNA"/>
</dbReference>
<dbReference type="CDD" id="cd12797">
    <property type="entry name" value="M23_peptidase"/>
    <property type="match status" value="1"/>
</dbReference>
<feature type="domain" description="M23ase beta-sheet core" evidence="3">
    <location>
        <begin position="95"/>
        <end position="189"/>
    </location>
</feature>
<evidence type="ECO:0000313" key="4">
    <source>
        <dbReference type="EMBL" id="MBC2776990.1"/>
    </source>
</evidence>
<gene>
    <name evidence="4" type="ORF">H6P80_05075</name>
</gene>
<name>A0A842HYJ4_9SPHN</name>
<evidence type="ECO:0000256" key="2">
    <source>
        <dbReference type="SAM" id="SignalP"/>
    </source>
</evidence>
<accession>A0A842HYJ4</accession>
<dbReference type="AlphaFoldDB" id="A0A842HYJ4"/>
<keyword evidence="1 2" id="KW-0732">Signal</keyword>
<dbReference type="PANTHER" id="PTHR21666:SF289">
    <property type="entry name" value="L-ALA--D-GLU ENDOPEPTIDASE"/>
    <property type="match status" value="1"/>
</dbReference>
<dbReference type="InterPro" id="IPR050570">
    <property type="entry name" value="Cell_wall_metabolism_enzyme"/>
</dbReference>
<evidence type="ECO:0000259" key="3">
    <source>
        <dbReference type="Pfam" id="PF01551"/>
    </source>
</evidence>
<sequence>MIATLNTAFARSFKTLGLAVFALFAALTIATPATAQVRDAGAANADVRALFASWQQDERQRAGVMAIPSGRPVEGYRLTSSFGTRNDPFGAGRRRHNGLDMAGPIGTPIYATADGIVGRAQWVRGYGKYVEINHGSEIQTRYGHMSEILVQPGSRVERGELIGRMGSTGRSTGSHLHYEVRVEGVPVNPTPFLTSAEYLASLPVATTAALDTSAPVGASH</sequence>
<keyword evidence="5" id="KW-1185">Reference proteome</keyword>
<feature type="signal peptide" evidence="2">
    <location>
        <begin position="1"/>
        <end position="35"/>
    </location>
</feature>
<organism evidence="4 5">
    <name type="scientific">Parasphingopyxis marina</name>
    <dbReference type="NCBI Taxonomy" id="2761622"/>
    <lineage>
        <taxon>Bacteria</taxon>
        <taxon>Pseudomonadati</taxon>
        <taxon>Pseudomonadota</taxon>
        <taxon>Alphaproteobacteria</taxon>
        <taxon>Sphingomonadales</taxon>
        <taxon>Sphingomonadaceae</taxon>
        <taxon>Parasphingopyxis</taxon>
    </lineage>
</organism>
<protein>
    <submittedName>
        <fullName evidence="4">M23 family metallopeptidase</fullName>
    </submittedName>
</protein>
<proteinExistence type="predicted"/>
<feature type="chain" id="PRO_5032736775" evidence="2">
    <location>
        <begin position="36"/>
        <end position="220"/>
    </location>
</feature>
<dbReference type="InterPro" id="IPR016047">
    <property type="entry name" value="M23ase_b-sheet_dom"/>
</dbReference>
<dbReference type="RefSeq" id="WP_185800235.1">
    <property type="nucleotide sequence ID" value="NZ_JACJVJ010000001.1"/>
</dbReference>
<dbReference type="FunFam" id="2.70.70.10:FF:000006">
    <property type="entry name" value="M23 family peptidase"/>
    <property type="match status" value="1"/>
</dbReference>
<dbReference type="Pfam" id="PF01551">
    <property type="entry name" value="Peptidase_M23"/>
    <property type="match status" value="1"/>
</dbReference>